<accession>A0A314Z3F3</accession>
<organism evidence="1 2">
    <name type="scientific">Prunus yedoensis var. nudiflora</name>
    <dbReference type="NCBI Taxonomy" id="2094558"/>
    <lineage>
        <taxon>Eukaryota</taxon>
        <taxon>Viridiplantae</taxon>
        <taxon>Streptophyta</taxon>
        <taxon>Embryophyta</taxon>
        <taxon>Tracheophyta</taxon>
        <taxon>Spermatophyta</taxon>
        <taxon>Magnoliopsida</taxon>
        <taxon>eudicotyledons</taxon>
        <taxon>Gunneridae</taxon>
        <taxon>Pentapetalae</taxon>
        <taxon>rosids</taxon>
        <taxon>fabids</taxon>
        <taxon>Rosales</taxon>
        <taxon>Rosaceae</taxon>
        <taxon>Amygdaloideae</taxon>
        <taxon>Amygdaleae</taxon>
        <taxon>Prunus</taxon>
    </lineage>
</organism>
<evidence type="ECO:0000313" key="2">
    <source>
        <dbReference type="Proteomes" id="UP000250321"/>
    </source>
</evidence>
<gene>
    <name evidence="1" type="ORF">Pyn_05994</name>
</gene>
<proteinExistence type="predicted"/>
<keyword evidence="2" id="KW-1185">Reference proteome</keyword>
<reference evidence="1 2" key="1">
    <citation type="submission" date="2018-02" db="EMBL/GenBank/DDBJ databases">
        <title>Draft genome of wild Prunus yedoensis var. nudiflora.</title>
        <authorList>
            <person name="Baek S."/>
            <person name="Kim J.-H."/>
            <person name="Choi K."/>
            <person name="Kim G.-B."/>
            <person name="Cho A."/>
            <person name="Jang H."/>
            <person name="Shin C.-H."/>
            <person name="Yu H.-J."/>
            <person name="Mun J.-H."/>
        </authorList>
    </citation>
    <scope>NUCLEOTIDE SEQUENCE [LARGE SCALE GENOMIC DNA]</scope>
    <source>
        <strain evidence="2">cv. Jeju island</strain>
        <tissue evidence="1">Leaf</tissue>
    </source>
</reference>
<protein>
    <submittedName>
        <fullName evidence="1">Uncharacterized protein</fullName>
    </submittedName>
</protein>
<name>A0A314Z3F3_PRUYE</name>
<dbReference type="Proteomes" id="UP000250321">
    <property type="component" value="Unassembled WGS sequence"/>
</dbReference>
<dbReference type="EMBL" id="PJQY01000292">
    <property type="protein sequence ID" value="PQQ13539.1"/>
    <property type="molecule type" value="Genomic_DNA"/>
</dbReference>
<comment type="caution">
    <text evidence="1">The sequence shown here is derived from an EMBL/GenBank/DDBJ whole genome shotgun (WGS) entry which is preliminary data.</text>
</comment>
<dbReference type="AlphaFoldDB" id="A0A314Z3F3"/>
<sequence length="64" mass="6759">MKDDTGHTEGLVDSECAAGDDVAIPNTREGAVSGQLGELEPVLLAQVTGKAWVLAEGLYRFRLS</sequence>
<evidence type="ECO:0000313" key="1">
    <source>
        <dbReference type="EMBL" id="PQQ13539.1"/>
    </source>
</evidence>